<evidence type="ECO:0000313" key="1">
    <source>
        <dbReference type="EMBL" id="AEM38004.1"/>
    </source>
</evidence>
<proteinExistence type="predicted"/>
<sequence length="111" mass="13148">MAEKRDPVEAFLAALRIYLKERGHMLFSFSGAGSQTIVRLALRGLWRRHDTSTGYIKFMDAVREIRRNPEALERLREYGILQFEVFEGEPYAIVDLRRLRRLYEEALKEED</sequence>
<dbReference type="GeneID" id="11139766"/>
<dbReference type="OrthoDB" id="15137at2157"/>
<dbReference type="AlphaFoldDB" id="G0EEG3"/>
<protein>
    <submittedName>
        <fullName evidence="1">Uncharacterized protein</fullName>
    </submittedName>
</protein>
<dbReference type="InParanoid" id="G0EEG3"/>
<dbReference type="KEGG" id="pfm:Pyrfu_0132"/>
<organism evidence="1 2">
    <name type="scientific">Pyrolobus fumarii (strain DSM 11204 / 1A)</name>
    <dbReference type="NCBI Taxonomy" id="694429"/>
    <lineage>
        <taxon>Archaea</taxon>
        <taxon>Thermoproteota</taxon>
        <taxon>Thermoprotei</taxon>
        <taxon>Desulfurococcales</taxon>
        <taxon>Pyrodictiaceae</taxon>
        <taxon>Pyrolobus</taxon>
    </lineage>
</organism>
<dbReference type="STRING" id="694429.Pyrfu_0132"/>
<dbReference type="RefSeq" id="WP_014025681.1">
    <property type="nucleotide sequence ID" value="NC_015931.1"/>
</dbReference>
<accession>G0EEG3</accession>
<dbReference type="HOGENOM" id="CLU_2165229_0_0_2"/>
<dbReference type="EMBL" id="CP002838">
    <property type="protein sequence ID" value="AEM38004.1"/>
    <property type="molecule type" value="Genomic_DNA"/>
</dbReference>
<dbReference type="eggNOG" id="arCOG12295">
    <property type="taxonomic scope" value="Archaea"/>
</dbReference>
<dbReference type="Proteomes" id="UP000001037">
    <property type="component" value="Chromosome"/>
</dbReference>
<keyword evidence="2" id="KW-1185">Reference proteome</keyword>
<evidence type="ECO:0000313" key="2">
    <source>
        <dbReference type="Proteomes" id="UP000001037"/>
    </source>
</evidence>
<reference evidence="1 2" key="1">
    <citation type="journal article" date="2011" name="Stand. Genomic Sci.">
        <title>Complete genome sequence of the hyperthermophilic chemolithoautotroph Pyrolobus fumarii type strain (1A).</title>
        <authorList>
            <person name="Anderson I."/>
            <person name="Goker M."/>
            <person name="Nolan M."/>
            <person name="Lucas S."/>
            <person name="Hammon N."/>
            <person name="Deshpande S."/>
            <person name="Cheng J.F."/>
            <person name="Tapia R."/>
            <person name="Han C."/>
            <person name="Goodwin L."/>
            <person name="Pitluck S."/>
            <person name="Huntemann M."/>
            <person name="Liolios K."/>
            <person name="Ivanova N."/>
            <person name="Pagani I."/>
            <person name="Mavromatis K."/>
            <person name="Ovchinikova G."/>
            <person name="Pati A."/>
            <person name="Chen A."/>
            <person name="Palaniappan K."/>
            <person name="Land M."/>
            <person name="Hauser L."/>
            <person name="Brambilla E.M."/>
            <person name="Huber H."/>
            <person name="Yasawong M."/>
            <person name="Rohde M."/>
            <person name="Spring S."/>
            <person name="Abt B."/>
            <person name="Sikorski J."/>
            <person name="Wirth R."/>
            <person name="Detter J.C."/>
            <person name="Woyke T."/>
            <person name="Bristow J."/>
            <person name="Eisen J.A."/>
            <person name="Markowitz V."/>
            <person name="Hugenholtz P."/>
            <person name="Kyrpides N.C."/>
            <person name="Klenk H.P."/>
            <person name="Lapidus A."/>
        </authorList>
    </citation>
    <scope>NUCLEOTIDE SEQUENCE [LARGE SCALE GENOMIC DNA]</scope>
    <source>
        <strain evidence="2">DSM 11204 / 1A</strain>
    </source>
</reference>
<name>G0EEG3_PYRF1</name>
<gene>
    <name evidence="1" type="ordered locus">Pyrfu_0132</name>
</gene>